<sequence length="753" mass="86617">MKKDYSSKRKLGFLISLRYHFHYFQVIYYRNSNIVATMADHDDDDPVIDEIGVYLSKSLADNLYLMQYPLRPLNRGYGNFDHLSARIKPQQKRIEMSLGLDTYSKNYSRSKGEQIAVNVDGNAHTSSDRFFSSSKMDKIILSCPPYVKTFSNCQYAAGLLKDGELHLTPVSAVVQMRPSFDYLDKADTRHRSESSVATTDGGESSQDEAEEEATPVNMKVARGESEEFRARHMASYEYINQKREEERWIPIIYHTSESILSETERQQLLASDGPRVPQFKISTQEYLQALIPPSDEDISEKPAMPDNVLSLNELRKLDLADQIKALLINVKVIRFNQLISFLAQGTDQQAVLRTLQSMAVLVQGCWVVKSELLYPDEEKEELARKRKSHNAVNPELLRRVRDYAMWKFTHNKYVVRKDISSIVQLRSDEVKEILEKMSRLKAKSGWEFLYDYDRDFCERHPEIVQRQRNKWALTFHTLAQHFKMPKDGDKKALELEMALMNQQPTDKHRTRRLSSRSPRKRTLSGRSLSDLSDMEVDNQGDKSYHHYEKHKISDNSSLKNITDTLSCNGGVYSQKHVQNGLSPSHCDKFPSQMEVDGVTGKDNSRLMQELEKFVKEALAESATLCMSDLRSKLSMYTARVASAHVFSAGVSDSMFEEAVTAVGGFRLKNMWPPNRKPEPMYAMYSGNDATNHLKRILFSMFEEYSKIRSVQFKTKAKESGIDLSDADVRRFLKEHCDSISSLWYLKRTLPTNS</sequence>
<dbReference type="Pfam" id="PF19725">
    <property type="entry name" value="RPC5_C"/>
    <property type="match status" value="1"/>
</dbReference>
<feature type="region of interest" description="Disordered" evidence="1">
    <location>
        <begin position="501"/>
        <end position="539"/>
    </location>
</feature>
<protein>
    <submittedName>
        <fullName evidence="3">DNA-directed RNA polymerase III subunit RPC5</fullName>
    </submittedName>
</protein>
<feature type="compositionally biased region" description="Polar residues" evidence="1">
    <location>
        <begin position="194"/>
        <end position="204"/>
    </location>
</feature>
<evidence type="ECO:0000313" key="4">
    <source>
        <dbReference type="Proteomes" id="UP001233172"/>
    </source>
</evidence>
<dbReference type="GO" id="GO:0005666">
    <property type="term" value="C:RNA polymerase III complex"/>
    <property type="evidence" value="ECO:0007669"/>
    <property type="project" value="TreeGrafter"/>
</dbReference>
<reference evidence="3" key="1">
    <citation type="journal article" date="2023" name="PLoS Negl. Trop. Dis.">
        <title>A genome sequence for Biomphalaria pfeifferi, the major vector snail for the human-infecting parasite Schistosoma mansoni.</title>
        <authorList>
            <person name="Bu L."/>
            <person name="Lu L."/>
            <person name="Laidemitt M.R."/>
            <person name="Zhang S.M."/>
            <person name="Mutuku M."/>
            <person name="Mkoji G."/>
            <person name="Steinauer M."/>
            <person name="Loker E.S."/>
        </authorList>
    </citation>
    <scope>NUCLEOTIDE SEQUENCE</scope>
    <source>
        <strain evidence="3">KasaAsao</strain>
    </source>
</reference>
<gene>
    <name evidence="3" type="ORF">Bpfe_011565</name>
</gene>
<feature type="domain" description="DNA-directed RNA polymerase III subunit RPC5 C-terminal" evidence="2">
    <location>
        <begin position="573"/>
        <end position="749"/>
    </location>
</feature>
<dbReference type="GO" id="GO:0042797">
    <property type="term" value="P:tRNA transcription by RNA polymerase III"/>
    <property type="evidence" value="ECO:0007669"/>
    <property type="project" value="TreeGrafter"/>
</dbReference>
<keyword evidence="3" id="KW-0240">DNA-directed RNA polymerase</keyword>
<dbReference type="PANTHER" id="PTHR12069">
    <property type="entry name" value="DNA-DIRECTED RNA POLYMERASES III 80 KDA POLYPEPTIDE RNA POLYMERASE III SUBUNIT 5"/>
    <property type="match status" value="1"/>
</dbReference>
<evidence type="ECO:0000313" key="3">
    <source>
        <dbReference type="EMBL" id="KAK0058955.1"/>
    </source>
</evidence>
<feature type="region of interest" description="Disordered" evidence="1">
    <location>
        <begin position="185"/>
        <end position="220"/>
    </location>
</feature>
<evidence type="ECO:0000256" key="1">
    <source>
        <dbReference type="SAM" id="MobiDB-lite"/>
    </source>
</evidence>
<dbReference type="Pfam" id="PF04801">
    <property type="entry name" value="RPC5"/>
    <property type="match status" value="1"/>
</dbReference>
<comment type="caution">
    <text evidence="3">The sequence shown here is derived from an EMBL/GenBank/DDBJ whole genome shotgun (WGS) entry which is preliminary data.</text>
</comment>
<dbReference type="PANTHER" id="PTHR12069:SF0">
    <property type="entry name" value="DNA-DIRECTED RNA POLYMERASE III SUBUNIT RPC5"/>
    <property type="match status" value="1"/>
</dbReference>
<dbReference type="InterPro" id="IPR006886">
    <property type="entry name" value="RNA_pol_III_Rpc5"/>
</dbReference>
<dbReference type="EMBL" id="JASAOG010000045">
    <property type="protein sequence ID" value="KAK0058955.1"/>
    <property type="molecule type" value="Genomic_DNA"/>
</dbReference>
<dbReference type="AlphaFoldDB" id="A0AAD8FC57"/>
<keyword evidence="3" id="KW-0804">Transcription</keyword>
<feature type="compositionally biased region" description="Basic residues" evidence="1">
    <location>
        <begin position="508"/>
        <end position="523"/>
    </location>
</feature>
<reference evidence="3" key="2">
    <citation type="submission" date="2023-04" db="EMBL/GenBank/DDBJ databases">
        <authorList>
            <person name="Bu L."/>
            <person name="Lu L."/>
            <person name="Laidemitt M.R."/>
            <person name="Zhang S.M."/>
            <person name="Mutuku M."/>
            <person name="Mkoji G."/>
            <person name="Steinauer M."/>
            <person name="Loker E.S."/>
        </authorList>
    </citation>
    <scope>NUCLEOTIDE SEQUENCE</scope>
    <source>
        <strain evidence="3">KasaAsao</strain>
        <tissue evidence="3">Whole Snail</tissue>
    </source>
</reference>
<dbReference type="InterPro" id="IPR045576">
    <property type="entry name" value="RPC5_C"/>
</dbReference>
<name>A0AAD8FC57_BIOPF</name>
<proteinExistence type="predicted"/>
<keyword evidence="4" id="KW-1185">Reference proteome</keyword>
<accession>A0AAD8FC57</accession>
<dbReference type="Proteomes" id="UP001233172">
    <property type="component" value="Unassembled WGS sequence"/>
</dbReference>
<organism evidence="3 4">
    <name type="scientific">Biomphalaria pfeifferi</name>
    <name type="common">Bloodfluke planorb</name>
    <name type="synonym">Freshwater snail</name>
    <dbReference type="NCBI Taxonomy" id="112525"/>
    <lineage>
        <taxon>Eukaryota</taxon>
        <taxon>Metazoa</taxon>
        <taxon>Spiralia</taxon>
        <taxon>Lophotrochozoa</taxon>
        <taxon>Mollusca</taxon>
        <taxon>Gastropoda</taxon>
        <taxon>Heterobranchia</taxon>
        <taxon>Euthyneura</taxon>
        <taxon>Panpulmonata</taxon>
        <taxon>Hygrophila</taxon>
        <taxon>Lymnaeoidea</taxon>
        <taxon>Planorbidae</taxon>
        <taxon>Biomphalaria</taxon>
    </lineage>
</organism>
<evidence type="ECO:0000259" key="2">
    <source>
        <dbReference type="Pfam" id="PF19725"/>
    </source>
</evidence>